<keyword evidence="3" id="KW-0697">Rotamase</keyword>
<keyword evidence="1" id="KW-0677">Repeat</keyword>
<dbReference type="InterPro" id="IPR050754">
    <property type="entry name" value="FKBP4/5/8-like"/>
</dbReference>
<dbReference type="Pfam" id="PF00254">
    <property type="entry name" value="FKBP_C"/>
    <property type="match status" value="3"/>
</dbReference>
<dbReference type="PROSITE" id="PS50059">
    <property type="entry name" value="FKBP_PPIASE"/>
    <property type="match status" value="2"/>
</dbReference>
<reference evidence="5" key="1">
    <citation type="journal article" date="2019" name="Plant J.">
        <title>Chlorella vulgaris genome assembly and annotation reveals the molecular basis for metabolic acclimation to high light conditions.</title>
        <authorList>
            <person name="Cecchin M."/>
            <person name="Marcolungo L."/>
            <person name="Rossato M."/>
            <person name="Girolomoni L."/>
            <person name="Cosentino E."/>
            <person name="Cuine S."/>
            <person name="Li-Beisson Y."/>
            <person name="Delledonne M."/>
            <person name="Ballottari M."/>
        </authorList>
    </citation>
    <scope>NUCLEOTIDE SEQUENCE</scope>
    <source>
        <strain evidence="5">211/11P</strain>
    </source>
</reference>
<dbReference type="InterPro" id="IPR011990">
    <property type="entry name" value="TPR-like_helical_dom_sf"/>
</dbReference>
<dbReference type="InterPro" id="IPR019734">
    <property type="entry name" value="TPR_rpt"/>
</dbReference>
<evidence type="ECO:0000256" key="1">
    <source>
        <dbReference type="ARBA" id="ARBA00022737"/>
    </source>
</evidence>
<evidence type="ECO:0000256" key="3">
    <source>
        <dbReference type="PROSITE-ProRule" id="PRU00277"/>
    </source>
</evidence>
<dbReference type="InterPro" id="IPR046357">
    <property type="entry name" value="PPIase_dom_sf"/>
</dbReference>
<keyword evidence="3" id="KW-0413">Isomerase</keyword>
<dbReference type="SMART" id="SM00028">
    <property type="entry name" value="TPR"/>
    <property type="match status" value="3"/>
</dbReference>
<evidence type="ECO:0000259" key="4">
    <source>
        <dbReference type="PROSITE" id="PS50059"/>
    </source>
</evidence>
<feature type="domain" description="PPIase FKBP-type" evidence="4">
    <location>
        <begin position="328"/>
        <end position="421"/>
    </location>
</feature>
<feature type="domain" description="PPIase FKBP-type" evidence="4">
    <location>
        <begin position="66"/>
        <end position="163"/>
    </location>
</feature>
<dbReference type="SUPFAM" id="SSF48452">
    <property type="entry name" value="TPR-like"/>
    <property type="match status" value="1"/>
</dbReference>
<protein>
    <recommendedName>
        <fullName evidence="3">peptidylprolyl isomerase</fullName>
        <ecNumber evidence="3">5.2.1.8</ecNumber>
    </recommendedName>
</protein>
<organism evidence="5 6">
    <name type="scientific">Chlorella vulgaris</name>
    <name type="common">Green alga</name>
    <dbReference type="NCBI Taxonomy" id="3077"/>
    <lineage>
        <taxon>Eukaryota</taxon>
        <taxon>Viridiplantae</taxon>
        <taxon>Chlorophyta</taxon>
        <taxon>core chlorophytes</taxon>
        <taxon>Trebouxiophyceae</taxon>
        <taxon>Chlorellales</taxon>
        <taxon>Chlorellaceae</taxon>
        <taxon>Chlorella clade</taxon>
        <taxon>Chlorella</taxon>
    </lineage>
</organism>
<dbReference type="PANTHER" id="PTHR46512">
    <property type="entry name" value="PEPTIDYLPROLYL ISOMERASE"/>
    <property type="match status" value="1"/>
</dbReference>
<evidence type="ECO:0000313" key="6">
    <source>
        <dbReference type="Proteomes" id="UP001055712"/>
    </source>
</evidence>
<proteinExistence type="predicted"/>
<dbReference type="EC" id="5.2.1.8" evidence="3"/>
<comment type="catalytic activity">
    <reaction evidence="3">
        <text>[protein]-peptidylproline (omega=180) = [protein]-peptidylproline (omega=0)</text>
        <dbReference type="Rhea" id="RHEA:16237"/>
        <dbReference type="Rhea" id="RHEA-COMP:10747"/>
        <dbReference type="Rhea" id="RHEA-COMP:10748"/>
        <dbReference type="ChEBI" id="CHEBI:83833"/>
        <dbReference type="ChEBI" id="CHEBI:83834"/>
        <dbReference type="EC" id="5.2.1.8"/>
    </reaction>
</comment>
<dbReference type="SUPFAM" id="SSF54534">
    <property type="entry name" value="FKBP-like"/>
    <property type="match status" value="3"/>
</dbReference>
<evidence type="ECO:0000313" key="5">
    <source>
        <dbReference type="EMBL" id="KAI3438384.1"/>
    </source>
</evidence>
<accession>A0A9D4Z202</accession>
<reference evidence="5" key="2">
    <citation type="submission" date="2020-11" db="EMBL/GenBank/DDBJ databases">
        <authorList>
            <person name="Cecchin M."/>
            <person name="Marcolungo L."/>
            <person name="Rossato M."/>
            <person name="Girolomoni L."/>
            <person name="Cosentino E."/>
            <person name="Cuine S."/>
            <person name="Li-Beisson Y."/>
            <person name="Delledonne M."/>
            <person name="Ballottari M."/>
        </authorList>
    </citation>
    <scope>NUCLEOTIDE SEQUENCE</scope>
    <source>
        <strain evidence="5">211/11P</strain>
        <tissue evidence="5">Whole cell</tissue>
    </source>
</reference>
<keyword evidence="6" id="KW-1185">Reference proteome</keyword>
<dbReference type="Gene3D" id="1.25.40.10">
    <property type="entry name" value="Tetratricopeptide repeat domain"/>
    <property type="match status" value="1"/>
</dbReference>
<keyword evidence="2" id="KW-0802">TPR repeat</keyword>
<gene>
    <name evidence="5" type="ORF">D9Q98_000816</name>
</gene>
<dbReference type="Gene3D" id="3.10.50.40">
    <property type="match status" value="3"/>
</dbReference>
<dbReference type="Proteomes" id="UP001055712">
    <property type="component" value="Unassembled WGS sequence"/>
</dbReference>
<sequence>MAALAAYLQQLRGGLNELTICEPEVDDKELGVDDATKFREEEDLKGGAVLKGVLEPGTGTATPQEGDLVFLHFSLLDEHRQVLCSTSLEHGASGRPQPFVIGRGRRMLRGMELGVLEMLQGERAMLDIKPGYAFLHKDSGMSLPQGLRREAPVVVDVTLTSWCPGSQVKCVGPDADVFLRTLRQGQGWETPRPPFEVSLHIDARTTCVSERQGAGDSYFSSTNSKPLTCSLGTGQLPPGVEAAVQSMQRQQEALVYCPTSQLCGGKLVPDPPDGGDGGSSAAATCYAEVVLHLLDFSQVRDMTSDGGVVKRTVRPGRGEFPVDCPLEDSLVRVHYRVRAVGEEQWLADSRGTDGQAAPVQLATGMGEAPEALDMSVRLMLCGEVAVVTSTWRYAYEGRQDAPQGLTPGGGVEFEVELVGFEQEASHHAMSGTDKLERAGRLKTQGNALFKQGKSRLARTKYQKALKLLGGGLDLETEEEFSAASSTRAACMLNIGRCAEHEREWGEALTWCNKAISEDEAYAKAYFRRAVVSACLGEYEAAQDDLAVCAELEPSTAEECERELRRMQQQQAAAEAKQRDTLKGFFNR</sequence>
<dbReference type="EMBL" id="SIDB01000001">
    <property type="protein sequence ID" value="KAI3438384.1"/>
    <property type="molecule type" value="Genomic_DNA"/>
</dbReference>
<dbReference type="InterPro" id="IPR001179">
    <property type="entry name" value="PPIase_FKBP_dom"/>
</dbReference>
<evidence type="ECO:0000256" key="2">
    <source>
        <dbReference type="ARBA" id="ARBA00022803"/>
    </source>
</evidence>
<dbReference type="OrthoDB" id="1902587at2759"/>
<dbReference type="GO" id="GO:0003755">
    <property type="term" value="F:peptidyl-prolyl cis-trans isomerase activity"/>
    <property type="evidence" value="ECO:0007669"/>
    <property type="project" value="UniProtKB-KW"/>
</dbReference>
<dbReference type="PANTHER" id="PTHR46512:SF8">
    <property type="entry name" value="PEPTIDYLPROLYL ISOMERASE"/>
    <property type="match status" value="1"/>
</dbReference>
<name>A0A9D4Z202_CHLVU</name>
<dbReference type="AlphaFoldDB" id="A0A9D4Z202"/>
<comment type="caution">
    <text evidence="5">The sequence shown here is derived from an EMBL/GenBank/DDBJ whole genome shotgun (WGS) entry which is preliminary data.</text>
</comment>